<dbReference type="Proteomes" id="UP001348817">
    <property type="component" value="Plasmid pFA8"/>
</dbReference>
<protein>
    <submittedName>
        <fullName evidence="1">Uncharacterized protein</fullName>
    </submittedName>
</protein>
<dbReference type="EMBL" id="AP025322">
    <property type="protein sequence ID" value="BDD12896.1"/>
    <property type="molecule type" value="Genomic_DNA"/>
</dbReference>
<evidence type="ECO:0000313" key="2">
    <source>
        <dbReference type="Proteomes" id="UP001348817"/>
    </source>
</evidence>
<geneLocation type="plasmid" evidence="1 2">
    <name>pFA8</name>
</geneLocation>
<keyword evidence="1" id="KW-0614">Plasmid</keyword>
<gene>
    <name evidence="1" type="ORF">FUAX_53280</name>
</gene>
<name>A0AAU9DIE4_9BACT</name>
<accession>A0AAU9DIE4</accession>
<keyword evidence="2" id="KW-1185">Reference proteome</keyword>
<sequence length="270" mass="30368">MGFAVLAIPSLRFQYRPSFLSFIASNFPSLTMTLKDVVYNLLSDLSIAQDEAYRLSYEGLQEQSNNLFPTPYAEISEVNLELSYVFVKGQNIETSKFVFSIFWNDIQETLTSVIERSVRYIVNQIDTDSDSENWRRIRKSMLSGTGIPQLTEAIRLSLKGELSSSTNIENLSNIVADTIFSQVDTIISGHPEIQAVSQGVEITKGLRLQMKTLIKTNGDVLQNAYDKAQVTVQPSMPISVEADVLKEFPEHVQKAKIKLDMKNITKVISQ</sequence>
<proteinExistence type="predicted"/>
<reference evidence="1 2" key="1">
    <citation type="submission" date="2021-12" db="EMBL/GenBank/DDBJ databases">
        <title>Genome sequencing of bacteria with rrn-lacking chromosome and rrn-plasmid.</title>
        <authorList>
            <person name="Anda M."/>
            <person name="Iwasaki W."/>
        </authorList>
    </citation>
    <scope>NUCLEOTIDE SEQUENCE [LARGE SCALE GENOMIC DNA]</scope>
    <source>
        <strain evidence="1 2">DSM 100852</strain>
        <plasmid evidence="1 2">pFA8</plasmid>
    </source>
</reference>
<organism evidence="1 2">
    <name type="scientific">Fulvitalea axinellae</name>
    <dbReference type="NCBI Taxonomy" id="1182444"/>
    <lineage>
        <taxon>Bacteria</taxon>
        <taxon>Pseudomonadati</taxon>
        <taxon>Bacteroidota</taxon>
        <taxon>Cytophagia</taxon>
        <taxon>Cytophagales</taxon>
        <taxon>Persicobacteraceae</taxon>
        <taxon>Fulvitalea</taxon>
    </lineage>
</organism>
<dbReference type="AlphaFoldDB" id="A0AAU9DIE4"/>
<evidence type="ECO:0000313" key="1">
    <source>
        <dbReference type="EMBL" id="BDD12896.1"/>
    </source>
</evidence>
<dbReference type="KEGG" id="fax:FUAX_53280"/>